<dbReference type="SUPFAM" id="SSF48264">
    <property type="entry name" value="Cytochrome P450"/>
    <property type="match status" value="1"/>
</dbReference>
<feature type="non-terminal residue" evidence="8">
    <location>
        <position position="1"/>
    </location>
</feature>
<dbReference type="InterPro" id="IPR001128">
    <property type="entry name" value="Cyt_P450"/>
</dbReference>
<reference evidence="8" key="1">
    <citation type="journal article" date="2023" name="Plant J.">
        <title>Genome sequences and population genomics provide insights into the demographic history, inbreeding, and mutation load of two 'living fossil' tree species of Dipteronia.</title>
        <authorList>
            <person name="Feng Y."/>
            <person name="Comes H.P."/>
            <person name="Chen J."/>
            <person name="Zhu S."/>
            <person name="Lu R."/>
            <person name="Zhang X."/>
            <person name="Li P."/>
            <person name="Qiu J."/>
            <person name="Olsen K.M."/>
            <person name="Qiu Y."/>
        </authorList>
    </citation>
    <scope>NUCLEOTIDE SEQUENCE</scope>
    <source>
        <strain evidence="8">KIB01</strain>
    </source>
</reference>
<protein>
    <recommendedName>
        <fullName evidence="10">Cytochrome P450</fullName>
    </recommendedName>
</protein>
<dbReference type="Gene3D" id="1.10.630.10">
    <property type="entry name" value="Cytochrome P450"/>
    <property type="match status" value="1"/>
</dbReference>
<name>A0AAE0CWF4_9ROSI</name>
<keyword evidence="6" id="KW-0408">Iron</keyword>
<dbReference type="EMBL" id="JANJYI010000001">
    <property type="protein sequence ID" value="KAK2665995.1"/>
    <property type="molecule type" value="Genomic_DNA"/>
</dbReference>
<dbReference type="PANTHER" id="PTHR24296">
    <property type="entry name" value="CYTOCHROME P450"/>
    <property type="match status" value="1"/>
</dbReference>
<keyword evidence="3" id="KW-0349">Heme</keyword>
<keyword evidence="7" id="KW-0503">Monooxygenase</keyword>
<comment type="similarity">
    <text evidence="2">Belongs to the cytochrome P450 family.</text>
</comment>
<dbReference type="Proteomes" id="UP001280121">
    <property type="component" value="Unassembled WGS sequence"/>
</dbReference>
<dbReference type="GO" id="GO:0020037">
    <property type="term" value="F:heme binding"/>
    <property type="evidence" value="ECO:0007669"/>
    <property type="project" value="InterPro"/>
</dbReference>
<dbReference type="Pfam" id="PF00067">
    <property type="entry name" value="p450"/>
    <property type="match status" value="1"/>
</dbReference>
<keyword evidence="5" id="KW-0560">Oxidoreductase</keyword>
<evidence type="ECO:0000256" key="5">
    <source>
        <dbReference type="ARBA" id="ARBA00023002"/>
    </source>
</evidence>
<evidence type="ECO:0000256" key="3">
    <source>
        <dbReference type="ARBA" id="ARBA00022617"/>
    </source>
</evidence>
<gene>
    <name evidence="8" type="ORF">Ddye_004569</name>
</gene>
<dbReference type="InterPro" id="IPR036396">
    <property type="entry name" value="Cyt_P450_sf"/>
</dbReference>
<evidence type="ECO:0000256" key="4">
    <source>
        <dbReference type="ARBA" id="ARBA00022723"/>
    </source>
</evidence>
<sequence length="190" mass="21666">AGQLLGCCLRRLHDFTTEALKYGSGVAEFKGGRFSDASFVIISDPMNVNHVLTKKESDFWEVLEPLGDGIFRSDSDVWKAQRKLMLSAMHDKRFEIFSGKCKWQKVEKGLIPVLEHVSELGIQVDLQELFQRITFGVVGLLVFGFYSNSISVEFPLIPREKAFDDIEKAVFIRCLMPKLFILRRLFLSDA</sequence>
<keyword evidence="9" id="KW-1185">Reference proteome</keyword>
<comment type="caution">
    <text evidence="8">The sequence shown here is derived from an EMBL/GenBank/DDBJ whole genome shotgun (WGS) entry which is preliminary data.</text>
</comment>
<evidence type="ECO:0000256" key="2">
    <source>
        <dbReference type="ARBA" id="ARBA00010617"/>
    </source>
</evidence>
<dbReference type="GO" id="GO:0004497">
    <property type="term" value="F:monooxygenase activity"/>
    <property type="evidence" value="ECO:0007669"/>
    <property type="project" value="UniProtKB-KW"/>
</dbReference>
<dbReference type="AlphaFoldDB" id="A0AAE0CWF4"/>
<proteinExistence type="inferred from homology"/>
<comment type="cofactor">
    <cofactor evidence="1">
        <name>heme</name>
        <dbReference type="ChEBI" id="CHEBI:30413"/>
    </cofactor>
</comment>
<evidence type="ECO:0000256" key="6">
    <source>
        <dbReference type="ARBA" id="ARBA00023004"/>
    </source>
</evidence>
<accession>A0AAE0CWF4</accession>
<evidence type="ECO:0000313" key="8">
    <source>
        <dbReference type="EMBL" id="KAK2665995.1"/>
    </source>
</evidence>
<evidence type="ECO:0000313" key="9">
    <source>
        <dbReference type="Proteomes" id="UP001280121"/>
    </source>
</evidence>
<evidence type="ECO:0000256" key="7">
    <source>
        <dbReference type="ARBA" id="ARBA00023033"/>
    </source>
</evidence>
<evidence type="ECO:0008006" key="10">
    <source>
        <dbReference type="Google" id="ProtNLM"/>
    </source>
</evidence>
<keyword evidence="4" id="KW-0479">Metal-binding</keyword>
<organism evidence="8 9">
    <name type="scientific">Dipteronia dyeriana</name>
    <dbReference type="NCBI Taxonomy" id="168575"/>
    <lineage>
        <taxon>Eukaryota</taxon>
        <taxon>Viridiplantae</taxon>
        <taxon>Streptophyta</taxon>
        <taxon>Embryophyta</taxon>
        <taxon>Tracheophyta</taxon>
        <taxon>Spermatophyta</taxon>
        <taxon>Magnoliopsida</taxon>
        <taxon>eudicotyledons</taxon>
        <taxon>Gunneridae</taxon>
        <taxon>Pentapetalae</taxon>
        <taxon>rosids</taxon>
        <taxon>malvids</taxon>
        <taxon>Sapindales</taxon>
        <taxon>Sapindaceae</taxon>
        <taxon>Hippocastanoideae</taxon>
        <taxon>Acereae</taxon>
        <taxon>Dipteronia</taxon>
    </lineage>
</organism>
<dbReference type="GO" id="GO:0016705">
    <property type="term" value="F:oxidoreductase activity, acting on paired donors, with incorporation or reduction of molecular oxygen"/>
    <property type="evidence" value="ECO:0007669"/>
    <property type="project" value="InterPro"/>
</dbReference>
<evidence type="ECO:0000256" key="1">
    <source>
        <dbReference type="ARBA" id="ARBA00001971"/>
    </source>
</evidence>
<dbReference type="GO" id="GO:0005506">
    <property type="term" value="F:iron ion binding"/>
    <property type="evidence" value="ECO:0007669"/>
    <property type="project" value="InterPro"/>
</dbReference>